<dbReference type="EMBL" id="JASCZI010211562">
    <property type="protein sequence ID" value="MED6194439.1"/>
    <property type="molecule type" value="Genomic_DNA"/>
</dbReference>
<keyword evidence="1" id="KW-0433">Leucine-rich repeat</keyword>
<proteinExistence type="predicted"/>
<keyword evidence="2" id="KW-0732">Signal</keyword>
<feature type="domain" description="Leucine-rich repeat-containing N-terminal plant-type" evidence="4">
    <location>
        <begin position="13"/>
        <end position="45"/>
    </location>
</feature>
<dbReference type="PANTHER" id="PTHR48060:SF17">
    <property type="entry name" value="LRR RECEPTOR-LIKE SERINE_THREONINE-PROTEIN KINASE IRK-RELATED"/>
    <property type="match status" value="1"/>
</dbReference>
<protein>
    <recommendedName>
        <fullName evidence="4">Leucine-rich repeat-containing N-terminal plant-type domain-containing protein</fullName>
    </recommendedName>
</protein>
<sequence length="262" mass="28823">MGVLYCEGCWNFEREALQAINAQFLMPLSWGNGTDCCQWERVYCNSTTRRVSKLDLSDVAYHYWHPNYTDFLVFQDLKSLSLGSNDIAYCLQNEGMRLNNLEELDLGDNSLNTSTAILSCVDGFSSLKSLSLDSNWFDANSSTLVHAAFQTLSSNLLSLEVLDVGNNHFSNDLLAALGGFNSLKNLSLSGTGLISDSAPHIQGLFSKLINLEVLDMSWNNFSGKNDIAASLSALSSLKSLDLGVNQMTLHSILSNVTLCRHN</sequence>
<dbReference type="Pfam" id="PF08263">
    <property type="entry name" value="LRRNT_2"/>
    <property type="match status" value="1"/>
</dbReference>
<accession>A0ABU6XB44</accession>
<evidence type="ECO:0000313" key="6">
    <source>
        <dbReference type="Proteomes" id="UP001341840"/>
    </source>
</evidence>
<dbReference type="Gene3D" id="3.80.10.10">
    <property type="entry name" value="Ribonuclease Inhibitor"/>
    <property type="match status" value="2"/>
</dbReference>
<comment type="caution">
    <text evidence="5">The sequence shown here is derived from an EMBL/GenBank/DDBJ whole genome shotgun (WGS) entry which is preliminary data.</text>
</comment>
<gene>
    <name evidence="5" type="ORF">PIB30_028599</name>
</gene>
<dbReference type="InterPro" id="IPR053211">
    <property type="entry name" value="DNA_repair-toleration"/>
</dbReference>
<keyword evidence="3" id="KW-0677">Repeat</keyword>
<evidence type="ECO:0000256" key="1">
    <source>
        <dbReference type="ARBA" id="ARBA00022614"/>
    </source>
</evidence>
<name>A0ABU6XB44_9FABA</name>
<dbReference type="Pfam" id="PF00560">
    <property type="entry name" value="LRR_1"/>
    <property type="match status" value="2"/>
</dbReference>
<reference evidence="5 6" key="1">
    <citation type="journal article" date="2023" name="Plants (Basel)">
        <title>Bridging the Gap: Combining Genomics and Transcriptomics Approaches to Understand Stylosanthes scabra, an Orphan Legume from the Brazilian Caatinga.</title>
        <authorList>
            <person name="Ferreira-Neto J.R.C."/>
            <person name="da Silva M.D."/>
            <person name="Binneck E."/>
            <person name="de Melo N.F."/>
            <person name="da Silva R.H."/>
            <person name="de Melo A.L.T.M."/>
            <person name="Pandolfi V."/>
            <person name="Bustamante F.O."/>
            <person name="Brasileiro-Vidal A.C."/>
            <person name="Benko-Iseppon A.M."/>
        </authorList>
    </citation>
    <scope>NUCLEOTIDE SEQUENCE [LARGE SCALE GENOMIC DNA]</scope>
    <source>
        <tissue evidence="5">Leaves</tissue>
    </source>
</reference>
<evidence type="ECO:0000259" key="4">
    <source>
        <dbReference type="Pfam" id="PF08263"/>
    </source>
</evidence>
<dbReference type="InterPro" id="IPR013210">
    <property type="entry name" value="LRR_N_plant-typ"/>
</dbReference>
<dbReference type="SUPFAM" id="SSF52058">
    <property type="entry name" value="L domain-like"/>
    <property type="match status" value="1"/>
</dbReference>
<dbReference type="InterPro" id="IPR001611">
    <property type="entry name" value="Leu-rich_rpt"/>
</dbReference>
<dbReference type="PANTHER" id="PTHR48060">
    <property type="entry name" value="DNA DAMAGE-REPAIR/TOLERATION PROTEIN DRT100"/>
    <property type="match status" value="1"/>
</dbReference>
<evidence type="ECO:0000256" key="3">
    <source>
        <dbReference type="ARBA" id="ARBA00022737"/>
    </source>
</evidence>
<keyword evidence="6" id="KW-1185">Reference proteome</keyword>
<evidence type="ECO:0000313" key="5">
    <source>
        <dbReference type="EMBL" id="MED6194439.1"/>
    </source>
</evidence>
<organism evidence="5 6">
    <name type="scientific">Stylosanthes scabra</name>
    <dbReference type="NCBI Taxonomy" id="79078"/>
    <lineage>
        <taxon>Eukaryota</taxon>
        <taxon>Viridiplantae</taxon>
        <taxon>Streptophyta</taxon>
        <taxon>Embryophyta</taxon>
        <taxon>Tracheophyta</taxon>
        <taxon>Spermatophyta</taxon>
        <taxon>Magnoliopsida</taxon>
        <taxon>eudicotyledons</taxon>
        <taxon>Gunneridae</taxon>
        <taxon>Pentapetalae</taxon>
        <taxon>rosids</taxon>
        <taxon>fabids</taxon>
        <taxon>Fabales</taxon>
        <taxon>Fabaceae</taxon>
        <taxon>Papilionoideae</taxon>
        <taxon>50 kb inversion clade</taxon>
        <taxon>dalbergioids sensu lato</taxon>
        <taxon>Dalbergieae</taxon>
        <taxon>Pterocarpus clade</taxon>
        <taxon>Stylosanthes</taxon>
    </lineage>
</organism>
<evidence type="ECO:0000256" key="2">
    <source>
        <dbReference type="ARBA" id="ARBA00022729"/>
    </source>
</evidence>
<dbReference type="Proteomes" id="UP001341840">
    <property type="component" value="Unassembled WGS sequence"/>
</dbReference>
<dbReference type="InterPro" id="IPR032675">
    <property type="entry name" value="LRR_dom_sf"/>
</dbReference>